<evidence type="ECO:0000256" key="2">
    <source>
        <dbReference type="SAM" id="Phobius"/>
    </source>
</evidence>
<evidence type="ECO:0000259" key="3">
    <source>
        <dbReference type="PROSITE" id="PS50943"/>
    </source>
</evidence>
<dbReference type="EMBL" id="DWZJ01000072">
    <property type="protein sequence ID" value="HJB13716.1"/>
    <property type="molecule type" value="Genomic_DNA"/>
</dbReference>
<evidence type="ECO:0000256" key="1">
    <source>
        <dbReference type="ARBA" id="ARBA00023125"/>
    </source>
</evidence>
<organism evidence="4 5">
    <name type="scientific">Candidatus Oscillibacter excrementigallinarum</name>
    <dbReference type="NCBI Taxonomy" id="2838716"/>
    <lineage>
        <taxon>Bacteria</taxon>
        <taxon>Bacillati</taxon>
        <taxon>Bacillota</taxon>
        <taxon>Clostridia</taxon>
        <taxon>Eubacteriales</taxon>
        <taxon>Oscillospiraceae</taxon>
        <taxon>Oscillibacter</taxon>
    </lineage>
</organism>
<gene>
    <name evidence="4" type="ORF">H9787_08385</name>
</gene>
<keyword evidence="2" id="KW-0812">Transmembrane</keyword>
<feature type="transmembrane region" description="Helical" evidence="2">
    <location>
        <begin position="161"/>
        <end position="181"/>
    </location>
</feature>
<evidence type="ECO:0000313" key="4">
    <source>
        <dbReference type="EMBL" id="HJB13716.1"/>
    </source>
</evidence>
<feature type="transmembrane region" description="Helical" evidence="2">
    <location>
        <begin position="112"/>
        <end position="128"/>
    </location>
</feature>
<dbReference type="PROSITE" id="PS50943">
    <property type="entry name" value="HTH_CROC1"/>
    <property type="match status" value="1"/>
</dbReference>
<feature type="domain" description="HTH cro/C1-type" evidence="3">
    <location>
        <begin position="7"/>
        <end position="61"/>
    </location>
</feature>
<reference evidence="4" key="1">
    <citation type="journal article" date="2021" name="PeerJ">
        <title>Extensive microbial diversity within the chicken gut microbiome revealed by metagenomics and culture.</title>
        <authorList>
            <person name="Gilroy R."/>
            <person name="Ravi A."/>
            <person name="Getino M."/>
            <person name="Pursley I."/>
            <person name="Horton D.L."/>
            <person name="Alikhan N.F."/>
            <person name="Baker D."/>
            <person name="Gharbi K."/>
            <person name="Hall N."/>
            <person name="Watson M."/>
            <person name="Adriaenssens E.M."/>
            <person name="Foster-Nyarko E."/>
            <person name="Jarju S."/>
            <person name="Secka A."/>
            <person name="Antonio M."/>
            <person name="Oren A."/>
            <person name="Chaudhuri R.R."/>
            <person name="La Ragione R."/>
            <person name="Hildebrand F."/>
            <person name="Pallen M.J."/>
        </authorList>
    </citation>
    <scope>NUCLEOTIDE SEQUENCE</scope>
    <source>
        <strain evidence="4">ChiBcec18-1249</strain>
    </source>
</reference>
<feature type="transmembrane region" description="Helical" evidence="2">
    <location>
        <begin position="188"/>
        <end position="208"/>
    </location>
</feature>
<feature type="transmembrane region" description="Helical" evidence="2">
    <location>
        <begin position="228"/>
        <end position="246"/>
    </location>
</feature>
<dbReference type="Gene3D" id="1.10.260.40">
    <property type="entry name" value="lambda repressor-like DNA-binding domains"/>
    <property type="match status" value="1"/>
</dbReference>
<dbReference type="SMART" id="SM00530">
    <property type="entry name" value="HTH_XRE"/>
    <property type="match status" value="1"/>
</dbReference>
<dbReference type="Pfam" id="PF01381">
    <property type="entry name" value="HTH_3"/>
    <property type="match status" value="1"/>
</dbReference>
<sequence>MTLGERLIMLRSKAGLSQDDLAGRLGVSRQSVSKWENNVSVPDLDKLVKLSEVFGVSLDELVRGNVPGPADHIAKAGVTAEELRLHRQRLLGLLLLLASVLLGSHSEGTWGILFAWPLVTCGILCLLCRRPLGLLCAWGAWLTHFVSVGASLFYIFEGTRIDNFVALTVIVPLGVLTVYSLRHPPSLPICWFLLAAALYQYRNIWWFFSEPLSYLDLFRLSALPAGGKFLTLYWLAMLLLTAANTVRKWRNSRRRSSEARSNL</sequence>
<dbReference type="InterPro" id="IPR001387">
    <property type="entry name" value="Cro/C1-type_HTH"/>
</dbReference>
<protein>
    <submittedName>
        <fullName evidence="4">Helix-turn-helix domain-containing protein</fullName>
    </submittedName>
</protein>
<reference evidence="4" key="2">
    <citation type="submission" date="2021-04" db="EMBL/GenBank/DDBJ databases">
        <authorList>
            <person name="Gilroy R."/>
        </authorList>
    </citation>
    <scope>NUCLEOTIDE SEQUENCE</scope>
    <source>
        <strain evidence="4">ChiBcec18-1249</strain>
    </source>
</reference>
<dbReference type="CDD" id="cd00093">
    <property type="entry name" value="HTH_XRE"/>
    <property type="match status" value="1"/>
</dbReference>
<name>A0A9D2RSG4_9FIRM</name>
<accession>A0A9D2RSG4</accession>
<keyword evidence="2" id="KW-1133">Transmembrane helix</keyword>
<comment type="caution">
    <text evidence="4">The sequence shown here is derived from an EMBL/GenBank/DDBJ whole genome shotgun (WGS) entry which is preliminary data.</text>
</comment>
<dbReference type="Proteomes" id="UP000823824">
    <property type="component" value="Unassembled WGS sequence"/>
</dbReference>
<dbReference type="GO" id="GO:0003677">
    <property type="term" value="F:DNA binding"/>
    <property type="evidence" value="ECO:0007669"/>
    <property type="project" value="UniProtKB-KW"/>
</dbReference>
<keyword evidence="2" id="KW-0472">Membrane</keyword>
<proteinExistence type="predicted"/>
<evidence type="ECO:0000313" key="5">
    <source>
        <dbReference type="Proteomes" id="UP000823824"/>
    </source>
</evidence>
<dbReference type="InterPro" id="IPR010982">
    <property type="entry name" value="Lambda_DNA-bd_dom_sf"/>
</dbReference>
<dbReference type="PANTHER" id="PTHR46558:SF13">
    <property type="entry name" value="HTH-TYPE TRANSCRIPTIONAL REGULATOR IMMR"/>
    <property type="match status" value="1"/>
</dbReference>
<keyword evidence="1" id="KW-0238">DNA-binding</keyword>
<dbReference type="SUPFAM" id="SSF47413">
    <property type="entry name" value="lambda repressor-like DNA-binding domains"/>
    <property type="match status" value="1"/>
</dbReference>
<feature type="transmembrane region" description="Helical" evidence="2">
    <location>
        <begin position="135"/>
        <end position="155"/>
    </location>
</feature>
<dbReference type="PANTHER" id="PTHR46558">
    <property type="entry name" value="TRACRIPTIONAL REGULATORY PROTEIN-RELATED-RELATED"/>
    <property type="match status" value="1"/>
</dbReference>
<dbReference type="AlphaFoldDB" id="A0A9D2RSG4"/>